<evidence type="ECO:0008006" key="4">
    <source>
        <dbReference type="Google" id="ProtNLM"/>
    </source>
</evidence>
<organism evidence="2 3">
    <name type="scientific">Oceanospirillum multiglobuliferum</name>
    <dbReference type="NCBI Taxonomy" id="64969"/>
    <lineage>
        <taxon>Bacteria</taxon>
        <taxon>Pseudomonadati</taxon>
        <taxon>Pseudomonadota</taxon>
        <taxon>Gammaproteobacteria</taxon>
        <taxon>Oceanospirillales</taxon>
        <taxon>Oceanospirillaceae</taxon>
        <taxon>Oceanospirillum</taxon>
    </lineage>
</organism>
<dbReference type="Proteomes" id="UP000191418">
    <property type="component" value="Unassembled WGS sequence"/>
</dbReference>
<keyword evidence="3" id="KW-1185">Reference proteome</keyword>
<dbReference type="AlphaFoldDB" id="A0A1T4QBL6"/>
<gene>
    <name evidence="2" type="ORF">BTE48_03685</name>
</gene>
<dbReference type="Pfam" id="PF12118">
    <property type="entry name" value="SprA-related"/>
    <property type="match status" value="1"/>
</dbReference>
<dbReference type="InterPro" id="IPR021973">
    <property type="entry name" value="SprA-related"/>
</dbReference>
<accession>A0A1T4QBL6</accession>
<dbReference type="STRING" id="64969.SAMN02745127_01825"/>
<feature type="region of interest" description="Disordered" evidence="1">
    <location>
        <begin position="154"/>
        <end position="181"/>
    </location>
</feature>
<sequence>METPSVSSSARYSHIVQEYRKKELTRAVPTDPDEQKTLDQKKQEVISQLAQRDAEVRTHEQAHKAIGGQYATGPEYELTKGPDGKTYATGGRVNIDTSPIPNDPEATLEKAEIIARAALAPAQPSGQDLKVAAEARAMQMDAHIQLLAQQDEEALAANDPDANVETLDTDHTAEQNPEAAKPKSFSFAMVIPQTYTAAYFQRENPAPSQAQQLKNKFDELGLTYPPIASGQQISVSA</sequence>
<evidence type="ECO:0000313" key="3">
    <source>
        <dbReference type="Proteomes" id="UP000191418"/>
    </source>
</evidence>
<proteinExistence type="predicted"/>
<reference evidence="2 3" key="1">
    <citation type="submission" date="2017-01" db="EMBL/GenBank/DDBJ databases">
        <title>Genome Sequencing of a Marine Spirillum, Oceanospirillum multiglobuliferum ATCC 33336, from Japan.</title>
        <authorList>
            <person name="Carney J.G."/>
            <person name="Trachtenberg A.M."/>
            <person name="Rheaume B.A."/>
            <person name="Linnane J.D."/>
            <person name="Pitts N.L."/>
            <person name="Mykles D.L."/>
            <person name="Maclea K.S."/>
        </authorList>
    </citation>
    <scope>NUCLEOTIDE SEQUENCE [LARGE SCALE GENOMIC DNA]</scope>
    <source>
        <strain evidence="2 3">ATCC 33336</strain>
    </source>
</reference>
<dbReference type="EMBL" id="MTSM01000003">
    <property type="protein sequence ID" value="OPX56535.1"/>
    <property type="molecule type" value="Genomic_DNA"/>
</dbReference>
<evidence type="ECO:0000313" key="2">
    <source>
        <dbReference type="EMBL" id="OPX56535.1"/>
    </source>
</evidence>
<protein>
    <recommendedName>
        <fullName evidence="4">Catalase</fullName>
    </recommendedName>
</protein>
<dbReference type="RefSeq" id="WP_200810649.1">
    <property type="nucleotide sequence ID" value="NZ_FUXG01000011.1"/>
</dbReference>
<comment type="caution">
    <text evidence="2">The sequence shown here is derived from an EMBL/GenBank/DDBJ whole genome shotgun (WGS) entry which is preliminary data.</text>
</comment>
<name>A0A1T4QBL6_9GAMM</name>
<evidence type="ECO:0000256" key="1">
    <source>
        <dbReference type="SAM" id="MobiDB-lite"/>
    </source>
</evidence>